<evidence type="ECO:0000256" key="7">
    <source>
        <dbReference type="ARBA" id="ARBA00023204"/>
    </source>
</evidence>
<evidence type="ECO:0000256" key="8">
    <source>
        <dbReference type="ARBA" id="ARBA00023242"/>
    </source>
</evidence>
<comment type="similarity">
    <text evidence="2 9">Belongs to the DNA mismatch repair MutS family.</text>
</comment>
<evidence type="ECO:0000256" key="3">
    <source>
        <dbReference type="ARBA" id="ARBA00022741"/>
    </source>
</evidence>
<dbReference type="InterPro" id="IPR036678">
    <property type="entry name" value="MutS_con_dom_sf"/>
</dbReference>
<dbReference type="EMBL" id="AJVK01019110">
    <property type="status" value="NOT_ANNOTATED_CDS"/>
    <property type="molecule type" value="Genomic_DNA"/>
</dbReference>
<dbReference type="AlphaFoldDB" id="A0A1B0DQG5"/>
<evidence type="ECO:0000256" key="6">
    <source>
        <dbReference type="ARBA" id="ARBA00023125"/>
    </source>
</evidence>
<dbReference type="PANTHER" id="PTHR11361:SF35">
    <property type="entry name" value="DNA MISMATCH REPAIR PROTEIN MSH2"/>
    <property type="match status" value="1"/>
</dbReference>
<dbReference type="InterPro" id="IPR007861">
    <property type="entry name" value="DNA_mismatch_repair_MutS_clamp"/>
</dbReference>
<dbReference type="EMBL" id="AJVK01019108">
    <property type="status" value="NOT_ANNOTATED_CDS"/>
    <property type="molecule type" value="Genomic_DNA"/>
</dbReference>
<dbReference type="Gene3D" id="2.60.40.3120">
    <property type="match status" value="1"/>
</dbReference>
<organism evidence="12 13">
    <name type="scientific">Phlebotomus papatasi</name>
    <name type="common">Sandfly</name>
    <dbReference type="NCBI Taxonomy" id="29031"/>
    <lineage>
        <taxon>Eukaryota</taxon>
        <taxon>Metazoa</taxon>
        <taxon>Ecdysozoa</taxon>
        <taxon>Arthropoda</taxon>
        <taxon>Hexapoda</taxon>
        <taxon>Insecta</taxon>
        <taxon>Pterygota</taxon>
        <taxon>Neoptera</taxon>
        <taxon>Endopterygota</taxon>
        <taxon>Diptera</taxon>
        <taxon>Nematocera</taxon>
        <taxon>Psychodoidea</taxon>
        <taxon>Psychodidae</taxon>
        <taxon>Phlebotomus</taxon>
        <taxon>Phlebotomus</taxon>
    </lineage>
</organism>
<dbReference type="InterPro" id="IPR007696">
    <property type="entry name" value="DNA_mismatch_repair_MutS_core"/>
</dbReference>
<dbReference type="VEuPathDB" id="VectorBase:PPAPM1_006606"/>
<evidence type="ECO:0000256" key="4">
    <source>
        <dbReference type="ARBA" id="ARBA00022763"/>
    </source>
</evidence>
<protein>
    <recommendedName>
        <fullName evidence="14">DNA mismatch repair proteins mutS family domain-containing protein</fullName>
    </recommendedName>
</protein>
<feature type="domain" description="DNA mismatch repair proteins mutS family" evidence="11">
    <location>
        <begin position="752"/>
        <end position="887"/>
    </location>
</feature>
<comment type="subcellular location">
    <subcellularLocation>
        <location evidence="1">Nucleus</location>
    </subcellularLocation>
</comment>
<dbReference type="GO" id="GO:0140664">
    <property type="term" value="F:ATP-dependent DNA damage sensor activity"/>
    <property type="evidence" value="ECO:0007669"/>
    <property type="project" value="InterPro"/>
</dbReference>
<dbReference type="InterPro" id="IPR007860">
    <property type="entry name" value="DNA_mmatch_repair_MutS_con_dom"/>
</dbReference>
<keyword evidence="5" id="KW-0067">ATP-binding</keyword>
<dbReference type="SMART" id="SM00534">
    <property type="entry name" value="MUTSac"/>
    <property type="match status" value="1"/>
</dbReference>
<evidence type="ECO:0000259" key="10">
    <source>
        <dbReference type="SMART" id="SM00533"/>
    </source>
</evidence>
<dbReference type="FunFam" id="3.30.420.110:FF:000002">
    <property type="entry name" value="DNA mismatch repair protein"/>
    <property type="match status" value="1"/>
</dbReference>
<evidence type="ECO:0000313" key="12">
    <source>
        <dbReference type="EnsemblMetazoa" id="PPAI010756-PA"/>
    </source>
</evidence>
<dbReference type="InterPro" id="IPR007695">
    <property type="entry name" value="DNA_mismatch_repair_MutS-lik_N"/>
</dbReference>
<sequence>MISWAKSLAIVSTSACVLASKLEEWVTFEVTDVAQPKPKTTVRIFDRNDFYSLHAEDAELAARMVFKSTASMKIMSVPGDDEDIELPYTVLSKNNFENFVRELLLVKNYRVEVYANKKPKTTVRIFDRNDFYSLHAEDAELAARMVFKSTASMKIMSVPGDDEDIELPYTVLSKNNFENFVRELLLVKNYRVEVYANKGGSKNDWKIELKGSPGNVIQFEDILFGNNEQINTSAIMALQLKKENQLNSVGLSCIETTDRIFSLIEIVDDDFFTELEAIVVLLGPKECLLPSKEGEYEKINALLERNGVLVTVRKRQEFTVSTSDFEDDLNRLLFFEKGQQENLNTVLGGTNKTFALQTLNVAIKYLDLGSDSSNFGHFQLKVMNLKRFVHLDAAAVSALNILPKPGTSVTSQVYRCQSILGVLDYCRTPQGRRLLVQWLKQPLKDIEAIKDRHDIVECFVESLNTRKEIHDDYLKRIPDIMMLTKKLMRRNASLQDVYKLYRVVGRVPNLLGLLSDLENSTVNNILSKPIRDTYGDLFKFKEMIEKILDMEGIEKGEYFIKPSFDEELQTMKEKMDEIEEKIRKELRKAANDLNLDEGSSIKLDVVSHIGYHFRISLKEDSVLRKNTKYRTIDAVKGGVRFTTDKLTDLNSEFSEVRESYEEQQKSIVDEVIRVVLGYLPPLTNLSHLIAQLDCFTSFAVAATSSPIPYVRPKMRPAENRVLNLKQVRHPCLEMQSDVNFIANDIDFRKDETQMYIITGPNMGGKSTFIRSVGSAVLLAHVGSFVPCDQAEISITDSILGRIGASDCIMKGLSTFMIEMIETSGIIRTATENSLVIIDELGRGTSTEDSDGEGGLGNVSRVVIRPPGHSGKAKRGHLCFDAAFETGNLGRADLVGEFEYDLFLRPDTCNPRYRFWFNFTVDNVKQDQRMV</sequence>
<proteinExistence type="inferred from homology"/>
<dbReference type="GO" id="GO:0030983">
    <property type="term" value="F:mismatched DNA binding"/>
    <property type="evidence" value="ECO:0007669"/>
    <property type="project" value="InterPro"/>
</dbReference>
<feature type="domain" description="DNA mismatch repair protein MutS core" evidence="10">
    <location>
        <begin position="414"/>
        <end position="735"/>
    </location>
</feature>
<dbReference type="Gene3D" id="1.10.1420.10">
    <property type="match status" value="2"/>
</dbReference>
<keyword evidence="4 9" id="KW-0227">DNA damage</keyword>
<dbReference type="InterPro" id="IPR045076">
    <property type="entry name" value="MutS"/>
</dbReference>
<dbReference type="Pfam" id="PF05192">
    <property type="entry name" value="MutS_III"/>
    <property type="match status" value="1"/>
</dbReference>
<dbReference type="GO" id="GO:0006298">
    <property type="term" value="P:mismatch repair"/>
    <property type="evidence" value="ECO:0007669"/>
    <property type="project" value="InterPro"/>
</dbReference>
<keyword evidence="3 9" id="KW-0547">Nucleotide-binding</keyword>
<name>A0A1B0DQG5_PHLPP</name>
<comment type="function">
    <text evidence="9">Component of the post-replicative DNA mismatch repair system (MMR).</text>
</comment>
<dbReference type="EnsemblMetazoa" id="PPAI010756-RA">
    <property type="protein sequence ID" value="PPAI010756-PA"/>
    <property type="gene ID" value="PPAI010756"/>
</dbReference>
<dbReference type="Pfam" id="PF05190">
    <property type="entry name" value="MutS_IV"/>
    <property type="match status" value="1"/>
</dbReference>
<evidence type="ECO:0000256" key="5">
    <source>
        <dbReference type="ARBA" id="ARBA00022840"/>
    </source>
</evidence>
<dbReference type="Pfam" id="PF00488">
    <property type="entry name" value="MutS_V"/>
    <property type="match status" value="1"/>
</dbReference>
<dbReference type="EMBL" id="AJVK01019111">
    <property type="status" value="NOT_ANNOTATED_CDS"/>
    <property type="molecule type" value="Genomic_DNA"/>
</dbReference>
<keyword evidence="13" id="KW-1185">Reference proteome</keyword>
<dbReference type="InterPro" id="IPR036187">
    <property type="entry name" value="DNA_mismatch_repair_MutS_sf"/>
</dbReference>
<dbReference type="SMART" id="SM00533">
    <property type="entry name" value="MUTSd"/>
    <property type="match status" value="1"/>
</dbReference>
<dbReference type="GO" id="GO:0006312">
    <property type="term" value="P:mitotic recombination"/>
    <property type="evidence" value="ECO:0007669"/>
    <property type="project" value="TreeGrafter"/>
</dbReference>
<evidence type="ECO:0000256" key="2">
    <source>
        <dbReference type="ARBA" id="ARBA00006271"/>
    </source>
</evidence>
<dbReference type="Gene3D" id="3.40.1170.10">
    <property type="entry name" value="DNA repair protein MutS, domain I"/>
    <property type="match status" value="2"/>
</dbReference>
<dbReference type="Pfam" id="PF05188">
    <property type="entry name" value="MutS_II"/>
    <property type="match status" value="1"/>
</dbReference>
<dbReference type="Gene3D" id="3.40.50.300">
    <property type="entry name" value="P-loop containing nucleotide triphosphate hydrolases"/>
    <property type="match status" value="1"/>
</dbReference>
<dbReference type="GO" id="GO:0032301">
    <property type="term" value="C:MutSalpha complex"/>
    <property type="evidence" value="ECO:0007669"/>
    <property type="project" value="TreeGrafter"/>
</dbReference>
<dbReference type="InterPro" id="IPR000432">
    <property type="entry name" value="DNA_mismatch_repair_MutS_C"/>
</dbReference>
<keyword evidence="6 9" id="KW-0238">DNA-binding</keyword>
<keyword evidence="8" id="KW-0539">Nucleus</keyword>
<evidence type="ECO:0000259" key="11">
    <source>
        <dbReference type="SMART" id="SM00534"/>
    </source>
</evidence>
<keyword evidence="7 9" id="KW-0234">DNA repair</keyword>
<dbReference type="PANTHER" id="PTHR11361">
    <property type="entry name" value="DNA MISMATCH REPAIR PROTEIN MUTS FAMILY MEMBER"/>
    <property type="match status" value="1"/>
</dbReference>
<accession>A0A1B0DQG5</accession>
<dbReference type="InterPro" id="IPR016151">
    <property type="entry name" value="DNA_mismatch_repair_MutS_N"/>
</dbReference>
<dbReference type="SUPFAM" id="SSF52540">
    <property type="entry name" value="P-loop containing nucleoside triphosphate hydrolases"/>
    <property type="match status" value="1"/>
</dbReference>
<dbReference type="Proteomes" id="UP000092462">
    <property type="component" value="Unassembled WGS sequence"/>
</dbReference>
<dbReference type="VEuPathDB" id="VectorBase:PPAPM1_010225"/>
<dbReference type="EMBL" id="AJVK01019112">
    <property type="status" value="NOT_ANNOTATED_CDS"/>
    <property type="molecule type" value="Genomic_DNA"/>
</dbReference>
<dbReference type="PIRSF" id="PIRSF005813">
    <property type="entry name" value="MSH2"/>
    <property type="match status" value="1"/>
</dbReference>
<dbReference type="VEuPathDB" id="VectorBase:PPAI010756"/>
<dbReference type="InterPro" id="IPR011184">
    <property type="entry name" value="DNA_mismatch_repair_Msh2"/>
</dbReference>
<evidence type="ECO:0000256" key="1">
    <source>
        <dbReference type="ARBA" id="ARBA00004123"/>
    </source>
</evidence>
<dbReference type="EMBL" id="AJVK01019109">
    <property type="status" value="NOT_ANNOTATED_CDS"/>
    <property type="molecule type" value="Genomic_DNA"/>
</dbReference>
<reference evidence="12" key="1">
    <citation type="submission" date="2022-08" db="UniProtKB">
        <authorList>
            <consortium name="EnsemblMetazoa"/>
        </authorList>
    </citation>
    <scope>IDENTIFICATION</scope>
    <source>
        <strain evidence="12">Israel</strain>
    </source>
</reference>
<evidence type="ECO:0000256" key="9">
    <source>
        <dbReference type="RuleBase" id="RU003756"/>
    </source>
</evidence>
<evidence type="ECO:0000313" key="13">
    <source>
        <dbReference type="Proteomes" id="UP000092462"/>
    </source>
</evidence>
<dbReference type="FunFam" id="1.10.1420.10:FF:000034">
    <property type="entry name" value="DNA mismatch repair protein msh2"/>
    <property type="match status" value="1"/>
</dbReference>
<dbReference type="GO" id="GO:0005524">
    <property type="term" value="F:ATP binding"/>
    <property type="evidence" value="ECO:0007669"/>
    <property type="project" value="UniProtKB-KW"/>
</dbReference>
<dbReference type="Gene3D" id="3.30.420.110">
    <property type="entry name" value="MutS, connector domain"/>
    <property type="match status" value="1"/>
</dbReference>
<dbReference type="InterPro" id="IPR027417">
    <property type="entry name" value="P-loop_NTPase"/>
</dbReference>
<evidence type="ECO:0008006" key="14">
    <source>
        <dbReference type="Google" id="ProtNLM"/>
    </source>
</evidence>
<dbReference type="SUPFAM" id="SSF48334">
    <property type="entry name" value="DNA repair protein MutS, domain III"/>
    <property type="match status" value="1"/>
</dbReference>
<dbReference type="Pfam" id="PF01624">
    <property type="entry name" value="MutS_I"/>
    <property type="match status" value="1"/>
</dbReference>